<accession>A0A1B9F584</accession>
<gene>
    <name evidence="2" type="ORF">DBT_1706</name>
</gene>
<evidence type="ECO:0000313" key="2">
    <source>
        <dbReference type="EMBL" id="OCC14911.1"/>
    </source>
</evidence>
<dbReference type="InterPro" id="IPR036411">
    <property type="entry name" value="TorD-like_sf"/>
</dbReference>
<evidence type="ECO:0000313" key="3">
    <source>
        <dbReference type="Proteomes" id="UP000093080"/>
    </source>
</evidence>
<proteinExistence type="predicted"/>
<dbReference type="PANTHER" id="PTHR34227:SF1">
    <property type="entry name" value="DIMETHYL SULFOXIDE REDUCTASE CHAPERONE-RELATED"/>
    <property type="match status" value="1"/>
</dbReference>
<keyword evidence="3" id="KW-1185">Reference proteome</keyword>
<dbReference type="SUPFAM" id="SSF89155">
    <property type="entry name" value="TorD-like"/>
    <property type="match status" value="1"/>
</dbReference>
<dbReference type="PANTHER" id="PTHR34227">
    <property type="entry name" value="CHAPERONE PROTEIN YCDY"/>
    <property type="match status" value="1"/>
</dbReference>
<sequence length="218" mass="25117">MIVQDFTSVNEDKVTQLENFLLIKFPNHVNSVPMSELGDAFRFLARGFQYPTELEFIQIGWEVIEKLSNDLSITVPPNRPPQDLKELQAEYVRLFISSPLGVAAPPYASYYMNKSGLLLQEGAQEALRFYREIGVEPENSSEAPDHISLELAFIGMLLDQNRVQLLNTFIEKHMMIWYPNFLKDLLKANPSYWYQQLGLVTQALLEKITRKEELDEAT</sequence>
<reference evidence="2 3" key="1">
    <citation type="submission" date="2016-06" db="EMBL/GenBank/DDBJ databases">
        <title>Respiratory ammonification of nitrate coupled to the oxidation of elemental sulfur in deep-sea autotrophic thermophilic bacteria.</title>
        <authorList>
            <person name="Slobodkina G.B."/>
            <person name="Mardanov A.V."/>
            <person name="Ravin N.V."/>
            <person name="Frolova A.A."/>
            <person name="Viryasiv M.B."/>
            <person name="Chernyh N.A."/>
            <person name="Bonch-Osmolovskaya E.A."/>
            <person name="Slobodkin A.I."/>
        </authorList>
    </citation>
    <scope>NUCLEOTIDE SEQUENCE [LARGE SCALE GENOMIC DNA]</scope>
    <source>
        <strain evidence="2 3">S69</strain>
    </source>
</reference>
<dbReference type="InterPro" id="IPR020945">
    <property type="entry name" value="DMSO/NO3_reduct_chaperone"/>
</dbReference>
<dbReference type="Proteomes" id="UP000093080">
    <property type="component" value="Unassembled WGS sequence"/>
</dbReference>
<keyword evidence="1" id="KW-0143">Chaperone</keyword>
<name>A0A1B9F584_9BACT</name>
<dbReference type="AlphaFoldDB" id="A0A1B9F584"/>
<dbReference type="STRING" id="1156395.DBT_1706"/>
<organism evidence="2 3">
    <name type="scientific">Dissulfuribacter thermophilus</name>
    <dbReference type="NCBI Taxonomy" id="1156395"/>
    <lineage>
        <taxon>Bacteria</taxon>
        <taxon>Pseudomonadati</taxon>
        <taxon>Thermodesulfobacteriota</taxon>
        <taxon>Dissulfuribacteria</taxon>
        <taxon>Dissulfuribacterales</taxon>
        <taxon>Dissulfuribacteraceae</taxon>
        <taxon>Dissulfuribacter</taxon>
    </lineage>
</organism>
<dbReference type="EMBL" id="MAGO01000008">
    <property type="protein sequence ID" value="OCC14911.1"/>
    <property type="molecule type" value="Genomic_DNA"/>
</dbReference>
<dbReference type="Pfam" id="PF02613">
    <property type="entry name" value="Nitrate_red_del"/>
    <property type="match status" value="1"/>
</dbReference>
<dbReference type="InterPro" id="IPR050289">
    <property type="entry name" value="TorD/DmsD_chaperones"/>
</dbReference>
<dbReference type="Gene3D" id="1.10.3480.10">
    <property type="entry name" value="TorD-like"/>
    <property type="match status" value="1"/>
</dbReference>
<comment type="caution">
    <text evidence="2">The sequence shown here is derived from an EMBL/GenBank/DDBJ whole genome shotgun (WGS) entry which is preliminary data.</text>
</comment>
<evidence type="ECO:0000256" key="1">
    <source>
        <dbReference type="ARBA" id="ARBA00023186"/>
    </source>
</evidence>
<protein>
    <submittedName>
        <fullName evidence="2">Chaperone protein TorD</fullName>
    </submittedName>
</protein>